<dbReference type="Pfam" id="PF04042">
    <property type="entry name" value="DNA_pol_E_B"/>
    <property type="match status" value="1"/>
</dbReference>
<dbReference type="STRING" id="1088818.A0A2I0A3H7"/>
<accession>A0A2I0A3H7</accession>
<evidence type="ECO:0000313" key="10">
    <source>
        <dbReference type="Proteomes" id="UP000236161"/>
    </source>
</evidence>
<dbReference type="Pfam" id="PF22062">
    <property type="entry name" value="OB_DPOA2"/>
    <property type="match status" value="1"/>
</dbReference>
<protein>
    <recommendedName>
        <fullName evidence="3 6">DNA polymerase alpha subunit B</fullName>
    </recommendedName>
</protein>
<comment type="function">
    <text evidence="6">Accessory subunit of the DNA polymerase alpha complex (also known as the alpha DNA polymerase-primase complex) which plays an essential role in the initiation of DNA synthesis.</text>
</comment>
<evidence type="ECO:0000259" key="7">
    <source>
        <dbReference type="Pfam" id="PF04042"/>
    </source>
</evidence>
<evidence type="ECO:0000256" key="6">
    <source>
        <dbReference type="PIRNR" id="PIRNR018300"/>
    </source>
</evidence>
<dbReference type="GO" id="GO:0006270">
    <property type="term" value="P:DNA replication initiation"/>
    <property type="evidence" value="ECO:0007669"/>
    <property type="project" value="TreeGrafter"/>
</dbReference>
<dbReference type="GO" id="GO:0003677">
    <property type="term" value="F:DNA binding"/>
    <property type="evidence" value="ECO:0007669"/>
    <property type="project" value="InterPro"/>
</dbReference>
<keyword evidence="4 6" id="KW-0235">DNA replication</keyword>
<keyword evidence="10" id="KW-1185">Reference proteome</keyword>
<dbReference type="InterPro" id="IPR054300">
    <property type="entry name" value="OB_DPOA2"/>
</dbReference>
<gene>
    <name evidence="9" type="ORF">AXF42_Ash021104</name>
</gene>
<comment type="subcellular location">
    <subcellularLocation>
        <location evidence="1 6">Nucleus</location>
    </subcellularLocation>
</comment>
<dbReference type="PIRSF" id="PIRSF018300">
    <property type="entry name" value="DNA_pol_alph_2"/>
    <property type="match status" value="1"/>
</dbReference>
<dbReference type="Proteomes" id="UP000236161">
    <property type="component" value="Unassembled WGS sequence"/>
</dbReference>
<evidence type="ECO:0000256" key="3">
    <source>
        <dbReference type="ARBA" id="ARBA00018596"/>
    </source>
</evidence>
<evidence type="ECO:0000313" key="9">
    <source>
        <dbReference type="EMBL" id="PKA50073.1"/>
    </source>
</evidence>
<sequence>MDAEIKAEFEKSGFSFVDEEQILRKCLTYCVNFKLSPVDLVANWEIFYLNRELTGLDIESSHMDGFLSHLQNAQKERLMKEEPHLHIYSSNDIDMFYGEKQDDSKEGFPVSPNQLLERSYFESNALTPISSEKASSSKKPELNDRITPFGQRTNKFVSQYTFNAEVAGNATNNQEPQNLDDDLIRRVPPSEICSLKIHYSQPEPGCKFMYDRIEDRFNSIEHRIRRHSNAFAKSGLYGEPTDATLASQKNIFAVGMISCNGEGHLNDNSIMLQGSVEHSGGQRVRIDLQELSQFSLFPGQVIGVEGHNPSGHCLVASKIIENKPVSLDAGLPPAKKPVMDHDEQNPPGIISRVLSVIIVAGPFLTTDNLLFEPFKELLAYATRRQPQLLILMGPFIDSEHPEIKKGTVDRSFDEIFRTEIFRRVEDYAQYMGSSARVIIVPSTRDANHDFVFPQSAFHVTMPDDTKHQIYCLANPCFFSANEITISCCNVDILKQLSSEEISRSPVDAPADRISRLATHLLNQRSYYPLYPPSVSVPLDLSLAPEALDIPTTPDLLLLPSDLAPFVKASDSNPFPFYSPNAFVGINSTNCCIVK</sequence>
<dbReference type="FunFam" id="3.60.21.60:FF:000004">
    <property type="entry name" value="DNA polymerase alpha subunit B"/>
    <property type="match status" value="1"/>
</dbReference>
<evidence type="ECO:0000256" key="5">
    <source>
        <dbReference type="ARBA" id="ARBA00023242"/>
    </source>
</evidence>
<dbReference type="AlphaFoldDB" id="A0A2I0A3H7"/>
<dbReference type="PANTHER" id="PTHR23061">
    <property type="entry name" value="DNA POLYMERASE 2 ALPHA 70 KDA SUBUNIT"/>
    <property type="match status" value="1"/>
</dbReference>
<dbReference type="InterPro" id="IPR016722">
    <property type="entry name" value="DNA_pol_alpha_bsu"/>
</dbReference>
<organism evidence="9 10">
    <name type="scientific">Apostasia shenzhenica</name>
    <dbReference type="NCBI Taxonomy" id="1088818"/>
    <lineage>
        <taxon>Eukaryota</taxon>
        <taxon>Viridiplantae</taxon>
        <taxon>Streptophyta</taxon>
        <taxon>Embryophyta</taxon>
        <taxon>Tracheophyta</taxon>
        <taxon>Spermatophyta</taxon>
        <taxon>Magnoliopsida</taxon>
        <taxon>Liliopsida</taxon>
        <taxon>Asparagales</taxon>
        <taxon>Orchidaceae</taxon>
        <taxon>Apostasioideae</taxon>
        <taxon>Apostasia</taxon>
    </lineage>
</organism>
<proteinExistence type="inferred from homology"/>
<feature type="domain" description="DNA polymerase alpha/delta/epsilon subunit B" evidence="7">
    <location>
        <begin position="356"/>
        <end position="567"/>
    </location>
</feature>
<evidence type="ECO:0000256" key="4">
    <source>
        <dbReference type="ARBA" id="ARBA00022705"/>
    </source>
</evidence>
<comment type="similarity">
    <text evidence="2 6">Belongs to the DNA polymerase alpha subunit B family.</text>
</comment>
<dbReference type="PANTHER" id="PTHR23061:SF12">
    <property type="entry name" value="DNA POLYMERASE ALPHA SUBUNIT B"/>
    <property type="match status" value="1"/>
</dbReference>
<feature type="domain" description="DNA polymerase alpha subunit B OB" evidence="8">
    <location>
        <begin position="241"/>
        <end position="321"/>
    </location>
</feature>
<evidence type="ECO:0000256" key="1">
    <source>
        <dbReference type="ARBA" id="ARBA00004123"/>
    </source>
</evidence>
<reference evidence="9 10" key="1">
    <citation type="journal article" date="2017" name="Nature">
        <title>The Apostasia genome and the evolution of orchids.</title>
        <authorList>
            <person name="Zhang G.Q."/>
            <person name="Liu K.W."/>
            <person name="Li Z."/>
            <person name="Lohaus R."/>
            <person name="Hsiao Y.Y."/>
            <person name="Niu S.C."/>
            <person name="Wang J.Y."/>
            <person name="Lin Y.C."/>
            <person name="Xu Q."/>
            <person name="Chen L.J."/>
            <person name="Yoshida K."/>
            <person name="Fujiwara S."/>
            <person name="Wang Z.W."/>
            <person name="Zhang Y.Q."/>
            <person name="Mitsuda N."/>
            <person name="Wang M."/>
            <person name="Liu G.H."/>
            <person name="Pecoraro L."/>
            <person name="Huang H.X."/>
            <person name="Xiao X.J."/>
            <person name="Lin M."/>
            <person name="Wu X.Y."/>
            <person name="Wu W.L."/>
            <person name="Chen Y.Y."/>
            <person name="Chang S.B."/>
            <person name="Sakamoto S."/>
            <person name="Ohme-Takagi M."/>
            <person name="Yagi M."/>
            <person name="Zeng S.J."/>
            <person name="Shen C.Y."/>
            <person name="Yeh C.M."/>
            <person name="Luo Y.B."/>
            <person name="Tsai W.C."/>
            <person name="Van de Peer Y."/>
            <person name="Liu Z.J."/>
        </authorList>
    </citation>
    <scope>NUCLEOTIDE SEQUENCE [LARGE SCALE GENOMIC DNA]</scope>
    <source>
        <strain evidence="10">cv. Shenzhen</strain>
        <tissue evidence="9">Stem</tissue>
    </source>
</reference>
<evidence type="ECO:0000256" key="2">
    <source>
        <dbReference type="ARBA" id="ARBA00007299"/>
    </source>
</evidence>
<dbReference type="OrthoDB" id="336885at2759"/>
<dbReference type="InterPro" id="IPR007185">
    <property type="entry name" value="DNA_pol_a/d/e_bsu"/>
</dbReference>
<keyword evidence="5 6" id="KW-0539">Nucleus</keyword>
<dbReference type="EMBL" id="KZ452032">
    <property type="protein sequence ID" value="PKA50073.1"/>
    <property type="molecule type" value="Genomic_DNA"/>
</dbReference>
<name>A0A2I0A3H7_9ASPA</name>
<evidence type="ECO:0000259" key="8">
    <source>
        <dbReference type="Pfam" id="PF22062"/>
    </source>
</evidence>
<dbReference type="Gene3D" id="3.60.21.60">
    <property type="match status" value="2"/>
</dbReference>
<dbReference type="GO" id="GO:0005658">
    <property type="term" value="C:alpha DNA polymerase:primase complex"/>
    <property type="evidence" value="ECO:0007669"/>
    <property type="project" value="TreeGrafter"/>
</dbReference>